<dbReference type="Proteomes" id="UP000814140">
    <property type="component" value="Unassembled WGS sequence"/>
</dbReference>
<comment type="caution">
    <text evidence="1">The sequence shown here is derived from an EMBL/GenBank/DDBJ whole genome shotgun (WGS) entry which is preliminary data.</text>
</comment>
<evidence type="ECO:0000313" key="1">
    <source>
        <dbReference type="EMBL" id="KAI0066425.1"/>
    </source>
</evidence>
<dbReference type="EMBL" id="MU277192">
    <property type="protein sequence ID" value="KAI0066425.1"/>
    <property type="molecule type" value="Genomic_DNA"/>
</dbReference>
<reference evidence="1" key="2">
    <citation type="journal article" date="2022" name="New Phytol.">
        <title>Evolutionary transition to the ectomycorrhizal habit in the genomes of a hyperdiverse lineage of mushroom-forming fungi.</title>
        <authorList>
            <person name="Looney B."/>
            <person name="Miyauchi S."/>
            <person name="Morin E."/>
            <person name="Drula E."/>
            <person name="Courty P.E."/>
            <person name="Kohler A."/>
            <person name="Kuo A."/>
            <person name="LaButti K."/>
            <person name="Pangilinan J."/>
            <person name="Lipzen A."/>
            <person name="Riley R."/>
            <person name="Andreopoulos W."/>
            <person name="He G."/>
            <person name="Johnson J."/>
            <person name="Nolan M."/>
            <person name="Tritt A."/>
            <person name="Barry K.W."/>
            <person name="Grigoriev I.V."/>
            <person name="Nagy L.G."/>
            <person name="Hibbett D."/>
            <person name="Henrissat B."/>
            <person name="Matheny P.B."/>
            <person name="Labbe J."/>
            <person name="Martin F.M."/>
        </authorList>
    </citation>
    <scope>NUCLEOTIDE SEQUENCE</scope>
    <source>
        <strain evidence="1">HHB10654</strain>
    </source>
</reference>
<name>A0ACB8TCP1_9AGAM</name>
<sequence length="150" mass="15948">MSSTIVVPAGFSYALASLLSTVGVLLWQSSIVGKARKPAGVLYPRMYAEKAEQEANKDALIYNCKQRAHQNTLEVMPVIVITTLITSLEHPLVAASGCGLWVLGRIGYTIGYASGDPKQRSKGGVIGYFGMLSLLLGSGKVVFDLIMAGI</sequence>
<reference evidence="1" key="1">
    <citation type="submission" date="2021-03" db="EMBL/GenBank/DDBJ databases">
        <authorList>
            <consortium name="DOE Joint Genome Institute"/>
            <person name="Ahrendt S."/>
            <person name="Looney B.P."/>
            <person name="Miyauchi S."/>
            <person name="Morin E."/>
            <person name="Drula E."/>
            <person name="Courty P.E."/>
            <person name="Chicoki N."/>
            <person name="Fauchery L."/>
            <person name="Kohler A."/>
            <person name="Kuo A."/>
            <person name="Labutti K."/>
            <person name="Pangilinan J."/>
            <person name="Lipzen A."/>
            <person name="Riley R."/>
            <person name="Andreopoulos W."/>
            <person name="He G."/>
            <person name="Johnson J."/>
            <person name="Barry K.W."/>
            <person name="Grigoriev I.V."/>
            <person name="Nagy L."/>
            <person name="Hibbett D."/>
            <person name="Henrissat B."/>
            <person name="Matheny P.B."/>
            <person name="Labbe J."/>
            <person name="Martin F."/>
        </authorList>
    </citation>
    <scope>NUCLEOTIDE SEQUENCE</scope>
    <source>
        <strain evidence="1">HHB10654</strain>
    </source>
</reference>
<organism evidence="1 2">
    <name type="scientific">Artomyces pyxidatus</name>
    <dbReference type="NCBI Taxonomy" id="48021"/>
    <lineage>
        <taxon>Eukaryota</taxon>
        <taxon>Fungi</taxon>
        <taxon>Dikarya</taxon>
        <taxon>Basidiomycota</taxon>
        <taxon>Agaricomycotina</taxon>
        <taxon>Agaricomycetes</taxon>
        <taxon>Russulales</taxon>
        <taxon>Auriscalpiaceae</taxon>
        <taxon>Artomyces</taxon>
    </lineage>
</organism>
<evidence type="ECO:0000313" key="2">
    <source>
        <dbReference type="Proteomes" id="UP000814140"/>
    </source>
</evidence>
<keyword evidence="2" id="KW-1185">Reference proteome</keyword>
<proteinExistence type="predicted"/>
<gene>
    <name evidence="1" type="ORF">BV25DRAFT_1820365</name>
</gene>
<accession>A0ACB8TCP1</accession>
<protein>
    <submittedName>
        <fullName evidence="1">Membrane-associated proteins in eicosanoid and glutathione metabolism</fullName>
    </submittedName>
</protein>